<feature type="transmembrane region" description="Helical" evidence="6">
    <location>
        <begin position="452"/>
        <end position="469"/>
    </location>
</feature>
<organism evidence="8 9">
    <name type="scientific">Anaerobranca gottschalkii DSM 13577</name>
    <dbReference type="NCBI Taxonomy" id="1120990"/>
    <lineage>
        <taxon>Bacteria</taxon>
        <taxon>Bacillati</taxon>
        <taxon>Bacillota</taxon>
        <taxon>Clostridia</taxon>
        <taxon>Eubacteriales</taxon>
        <taxon>Proteinivoracaceae</taxon>
        <taxon>Anaerobranca</taxon>
    </lineage>
</organism>
<feature type="transmembrane region" description="Helical" evidence="6">
    <location>
        <begin position="304"/>
        <end position="330"/>
    </location>
</feature>
<dbReference type="EMBL" id="FOIF01000002">
    <property type="protein sequence ID" value="SES66426.1"/>
    <property type="molecule type" value="Genomic_DNA"/>
</dbReference>
<dbReference type="InterPro" id="IPR004477">
    <property type="entry name" value="ComEC_N"/>
</dbReference>
<dbReference type="InterPro" id="IPR004797">
    <property type="entry name" value="Competence_ComEC/Rec2"/>
</dbReference>
<comment type="subcellular location">
    <subcellularLocation>
        <location evidence="1">Cell membrane</location>
        <topology evidence="1">Multi-pass membrane protein</topology>
    </subcellularLocation>
</comment>
<feature type="domain" description="Metallo-beta-lactamase" evidence="7">
    <location>
        <begin position="483"/>
        <end position="684"/>
    </location>
</feature>
<evidence type="ECO:0000256" key="1">
    <source>
        <dbReference type="ARBA" id="ARBA00004651"/>
    </source>
</evidence>
<feature type="transmembrane region" description="Helical" evidence="6">
    <location>
        <begin position="248"/>
        <end position="266"/>
    </location>
</feature>
<dbReference type="STRING" id="1120990.SAMN03080614_100294"/>
<dbReference type="AlphaFoldDB" id="A0A1H9YBW4"/>
<dbReference type="SMART" id="SM00849">
    <property type="entry name" value="Lactamase_B"/>
    <property type="match status" value="1"/>
</dbReference>
<evidence type="ECO:0000313" key="9">
    <source>
        <dbReference type="Proteomes" id="UP000243819"/>
    </source>
</evidence>
<evidence type="ECO:0000256" key="4">
    <source>
        <dbReference type="ARBA" id="ARBA00022989"/>
    </source>
</evidence>
<dbReference type="NCBIfam" id="TIGR00361">
    <property type="entry name" value="ComEC_Rec2"/>
    <property type="match status" value="1"/>
</dbReference>
<dbReference type="Pfam" id="PF03772">
    <property type="entry name" value="Competence"/>
    <property type="match status" value="1"/>
</dbReference>
<feature type="transmembrane region" description="Helical" evidence="6">
    <location>
        <begin position="6"/>
        <end position="33"/>
    </location>
</feature>
<dbReference type="PANTHER" id="PTHR30619">
    <property type="entry name" value="DNA INTERNALIZATION/COMPETENCE PROTEIN COMEC/REC2"/>
    <property type="match status" value="1"/>
</dbReference>
<feature type="transmembrane region" description="Helical" evidence="6">
    <location>
        <begin position="217"/>
        <end position="236"/>
    </location>
</feature>
<evidence type="ECO:0000259" key="7">
    <source>
        <dbReference type="SMART" id="SM00849"/>
    </source>
</evidence>
<reference evidence="9" key="1">
    <citation type="submission" date="2016-10" db="EMBL/GenBank/DDBJ databases">
        <authorList>
            <person name="Varghese N."/>
            <person name="Submissions S."/>
        </authorList>
    </citation>
    <scope>NUCLEOTIDE SEQUENCE [LARGE SCALE GENOMIC DNA]</scope>
    <source>
        <strain evidence="9">DSM 13577</strain>
    </source>
</reference>
<keyword evidence="2" id="KW-1003">Cell membrane</keyword>
<evidence type="ECO:0000256" key="2">
    <source>
        <dbReference type="ARBA" id="ARBA00022475"/>
    </source>
</evidence>
<protein>
    <submittedName>
        <fullName evidence="8">Competence protein ComEC</fullName>
    </submittedName>
</protein>
<evidence type="ECO:0000313" key="8">
    <source>
        <dbReference type="EMBL" id="SES66426.1"/>
    </source>
</evidence>
<dbReference type="InterPro" id="IPR001279">
    <property type="entry name" value="Metallo-B-lactamas"/>
</dbReference>
<dbReference type="CDD" id="cd07731">
    <property type="entry name" value="ComA-like_MBL-fold"/>
    <property type="match status" value="1"/>
</dbReference>
<dbReference type="RefSeq" id="WP_091348198.1">
    <property type="nucleotide sequence ID" value="NZ_FOIF01000002.1"/>
</dbReference>
<dbReference type="Proteomes" id="UP000243819">
    <property type="component" value="Unassembled WGS sequence"/>
</dbReference>
<dbReference type="InterPro" id="IPR035681">
    <property type="entry name" value="ComA-like_MBL"/>
</dbReference>
<proteinExistence type="predicted"/>
<dbReference type="SUPFAM" id="SSF56281">
    <property type="entry name" value="Metallo-hydrolase/oxidoreductase"/>
    <property type="match status" value="1"/>
</dbReference>
<keyword evidence="3 6" id="KW-0812">Transmembrane</keyword>
<keyword evidence="9" id="KW-1185">Reference proteome</keyword>
<feature type="transmembrane region" description="Helical" evidence="6">
    <location>
        <begin position="45"/>
        <end position="62"/>
    </location>
</feature>
<dbReference type="OrthoDB" id="9761531at2"/>
<dbReference type="PANTHER" id="PTHR30619:SF7">
    <property type="entry name" value="BETA-LACTAMASE DOMAIN PROTEIN"/>
    <property type="match status" value="1"/>
</dbReference>
<dbReference type="GO" id="GO:0005886">
    <property type="term" value="C:plasma membrane"/>
    <property type="evidence" value="ECO:0007669"/>
    <property type="project" value="UniProtKB-SubCell"/>
</dbReference>
<name>A0A1H9YBW4_9FIRM</name>
<dbReference type="GO" id="GO:0030420">
    <property type="term" value="P:establishment of competence for transformation"/>
    <property type="evidence" value="ECO:0007669"/>
    <property type="project" value="InterPro"/>
</dbReference>
<dbReference type="NCBIfam" id="TIGR00360">
    <property type="entry name" value="ComEC_N-term"/>
    <property type="match status" value="1"/>
</dbReference>
<evidence type="ECO:0000256" key="6">
    <source>
        <dbReference type="SAM" id="Phobius"/>
    </source>
</evidence>
<feature type="transmembrane region" description="Helical" evidence="6">
    <location>
        <begin position="422"/>
        <end position="445"/>
    </location>
</feature>
<dbReference type="Pfam" id="PF00753">
    <property type="entry name" value="Lactamase_B"/>
    <property type="match status" value="1"/>
</dbReference>
<gene>
    <name evidence="8" type="ORF">SAMN03080614_100294</name>
</gene>
<keyword evidence="4 6" id="KW-1133">Transmembrane helix</keyword>
<evidence type="ECO:0000256" key="5">
    <source>
        <dbReference type="ARBA" id="ARBA00023136"/>
    </source>
</evidence>
<evidence type="ECO:0000256" key="3">
    <source>
        <dbReference type="ARBA" id="ARBA00022692"/>
    </source>
</evidence>
<accession>A0A1H9YBW4</accession>
<feature type="transmembrane region" description="Helical" evidence="6">
    <location>
        <begin position="342"/>
        <end position="365"/>
    </location>
</feature>
<dbReference type="InterPro" id="IPR036866">
    <property type="entry name" value="RibonucZ/Hydroxyglut_hydro"/>
</dbReference>
<keyword evidence="5 6" id="KW-0472">Membrane</keyword>
<dbReference type="InterPro" id="IPR052159">
    <property type="entry name" value="Competence_DNA_uptake"/>
</dbReference>
<dbReference type="Gene3D" id="3.60.15.10">
    <property type="entry name" value="Ribonuclease Z/Hydroxyacylglutathione hydrolase-like"/>
    <property type="match status" value="1"/>
</dbReference>
<sequence length="729" mass="82958">MLLLIISIIVAAFLPFLPFIYLPIFSLIILCLYIKLDFKISTIKIVIALLLIIFVYFTSLGHKQQVDYLFKVVQHQQGEYLLKVTENNGHYYTLNIISSNNRKTKDSILFFTQQELPINTILLYKGDIRRFNQYKNPGSFSPYNIYRWRNYGYITENSGNIAIIQFGDKARDREINSLINKRLEGLAQEVVPLAKGVLLGQRRELTTEQVINLNQAGLLHITAVSGLHVGIIYLIVHTILKNLFSKKMSLIIAFTTAFAFTGIVGFKPSTLRAIIMLGIYSFAQIQGYPYSLKRALEITALVNILYYPLVVLDPGFQFSYLAVWGIAYIAPKLTFLDKIPNSYISSILKITIAVQVAIFPLNYYYNKGIPLLTPMANLLVAPILPLYLGNLIFYTLFPWRIIAIPLEIISYYILNVSEITGYWLHISEIMLIFILFLLLCGFTIYKLKNYKFKCLVVILLSAILLIVIFQQPTVKIHFLDVGQGDCALIQYRGYNILVDTGGIMGANIGKNVLLPTFNYLGVKKIDYLFITHPHYDHMGALEEIVDYIKINNILIPDNREMYTTTFLNVLERILEKGISMQKLKRGDSLILGNITKQVLHPPENYYPSQSVLNNISLVTLLDYKGVKVLFTGDIEGEGESILLDQLVPVDILKVAHHGSNTSTGELFLSISTPKYAIISVGPNRYGHPSNEVLQRLLDRNIIYYTTQRDGMITVKIKRNGQYRIATYGR</sequence>
<feature type="transmembrane region" description="Helical" evidence="6">
    <location>
        <begin position="377"/>
        <end position="402"/>
    </location>
</feature>